<dbReference type="EMBL" id="CM042883">
    <property type="protein sequence ID" value="KAI4372819.1"/>
    <property type="molecule type" value="Genomic_DNA"/>
</dbReference>
<comment type="caution">
    <text evidence="1">The sequence shown here is derived from an EMBL/GenBank/DDBJ whole genome shotgun (WGS) entry which is preliminary data.</text>
</comment>
<protein>
    <submittedName>
        <fullName evidence="1">Uncharacterized protein</fullName>
    </submittedName>
</protein>
<sequence length="319" mass="34779">MRPTIEAAPPDSFDSSRRGSKWEILHIPGNIRPSPDRQPTVNVITSTIEPGMANTLIRQLNRISPLENLSHVKRIQKKGIEGGECQLSIILCLAPESGDIDAIPEGVKNLISSFQLCTSVAKVGLRKCCNLEGRVGSTMQVVAYLLPSSKVVARYLWRHVHFLYLSSNIGGISGFSAEESDTVFHFMKYTIDLATSGDSLVVNAAVIVDPSTNEVIASACDRVYSKHTKTINGNAKACNNCIAGQCQHFPDLGENGMTACLQRNCSLPDLKNRRSSVSCLYPLQWTKEASFRLNSHPLRHAVLVAIELSAASSEFKALA</sequence>
<evidence type="ECO:0000313" key="1">
    <source>
        <dbReference type="EMBL" id="KAI4372819.1"/>
    </source>
</evidence>
<reference evidence="2" key="1">
    <citation type="journal article" date="2023" name="Front. Plant Sci.">
        <title>Chromosomal-level genome assembly of Melastoma candidum provides insights into trichome evolution.</title>
        <authorList>
            <person name="Zhong Y."/>
            <person name="Wu W."/>
            <person name="Sun C."/>
            <person name="Zou P."/>
            <person name="Liu Y."/>
            <person name="Dai S."/>
            <person name="Zhou R."/>
        </authorList>
    </citation>
    <scope>NUCLEOTIDE SEQUENCE [LARGE SCALE GENOMIC DNA]</scope>
</reference>
<organism evidence="1 2">
    <name type="scientific">Melastoma candidum</name>
    <dbReference type="NCBI Taxonomy" id="119954"/>
    <lineage>
        <taxon>Eukaryota</taxon>
        <taxon>Viridiplantae</taxon>
        <taxon>Streptophyta</taxon>
        <taxon>Embryophyta</taxon>
        <taxon>Tracheophyta</taxon>
        <taxon>Spermatophyta</taxon>
        <taxon>Magnoliopsida</taxon>
        <taxon>eudicotyledons</taxon>
        <taxon>Gunneridae</taxon>
        <taxon>Pentapetalae</taxon>
        <taxon>rosids</taxon>
        <taxon>malvids</taxon>
        <taxon>Myrtales</taxon>
        <taxon>Melastomataceae</taxon>
        <taxon>Melastomatoideae</taxon>
        <taxon>Melastomateae</taxon>
        <taxon>Melastoma</taxon>
    </lineage>
</organism>
<dbReference type="Proteomes" id="UP001057402">
    <property type="component" value="Chromosome 4"/>
</dbReference>
<name>A0ACB9R1S0_9MYRT</name>
<gene>
    <name evidence="1" type="ORF">MLD38_011006</name>
</gene>
<accession>A0ACB9R1S0</accession>
<keyword evidence="2" id="KW-1185">Reference proteome</keyword>
<evidence type="ECO:0000313" key="2">
    <source>
        <dbReference type="Proteomes" id="UP001057402"/>
    </source>
</evidence>
<proteinExistence type="predicted"/>